<keyword evidence="2" id="KW-1185">Reference proteome</keyword>
<reference evidence="1 2" key="1">
    <citation type="submission" date="2023-07" db="EMBL/GenBank/DDBJ databases">
        <authorList>
            <person name="Lian W.-H."/>
        </authorList>
    </citation>
    <scope>NUCLEOTIDE SEQUENCE [LARGE SCALE GENOMIC DNA]</scope>
    <source>
        <strain evidence="1 2">SYSU DXS3180</strain>
    </source>
</reference>
<protein>
    <submittedName>
        <fullName evidence="1">Uncharacterized protein</fullName>
    </submittedName>
</protein>
<dbReference type="RefSeq" id="WP_369332476.1">
    <property type="nucleotide sequence ID" value="NZ_JAULBC010000012.1"/>
</dbReference>
<accession>A0ABV3ZNE6</accession>
<sequence length="127" mass="15004">MSWDLVLFNSRQIINSVEEIDEDFLEPTNFDAMLENHFGNIERHDNHRRIKGNDFEIEYFVDTENVSNKILNLYGEQGLFEIVILARQNGWQIFDTGLAQMITLDSPERNGYQNFTNYLNQILNNKK</sequence>
<name>A0ABV3ZNE6_9BACT</name>
<proteinExistence type="predicted"/>
<comment type="caution">
    <text evidence="1">The sequence shown here is derived from an EMBL/GenBank/DDBJ whole genome shotgun (WGS) entry which is preliminary data.</text>
</comment>
<dbReference type="Proteomes" id="UP001560573">
    <property type="component" value="Unassembled WGS sequence"/>
</dbReference>
<evidence type="ECO:0000313" key="1">
    <source>
        <dbReference type="EMBL" id="MEX6691060.1"/>
    </source>
</evidence>
<dbReference type="EMBL" id="JAULBC010000012">
    <property type="protein sequence ID" value="MEX6691060.1"/>
    <property type="molecule type" value="Genomic_DNA"/>
</dbReference>
<gene>
    <name evidence="1" type="ORF">QTN47_26360</name>
</gene>
<evidence type="ECO:0000313" key="2">
    <source>
        <dbReference type="Proteomes" id="UP001560573"/>
    </source>
</evidence>
<organism evidence="1 2">
    <name type="scientific">Danxiaibacter flavus</name>
    <dbReference type="NCBI Taxonomy" id="3049108"/>
    <lineage>
        <taxon>Bacteria</taxon>
        <taxon>Pseudomonadati</taxon>
        <taxon>Bacteroidota</taxon>
        <taxon>Chitinophagia</taxon>
        <taxon>Chitinophagales</taxon>
        <taxon>Chitinophagaceae</taxon>
        <taxon>Danxiaibacter</taxon>
    </lineage>
</organism>